<gene>
    <name evidence="2" type="ORF">GCM10023116_31450</name>
</gene>
<dbReference type="Pfam" id="PF10517">
    <property type="entry name" value="DM13"/>
    <property type="match status" value="1"/>
</dbReference>
<feature type="domain" description="DM13" evidence="1">
    <location>
        <begin position="58"/>
        <end position="163"/>
    </location>
</feature>
<comment type="caution">
    <text evidence="2">The sequence shown here is derived from an EMBL/GenBank/DDBJ whole genome shotgun (WGS) entry which is preliminary data.</text>
</comment>
<sequence>MSHRKSKIPRLALLTFSHIVCLTVGFAAGIYILPILIAPESPSLTVIEDSQKTTRFQGQFSKDRKDSDKFHWGEGQFSINKDSISFSGELAPGPDYKLYMSPVYVETEEAFNQHKAEMVRIGDVKTFDNFIIPMSSTVDPAQYNTVIIWCETFGQFITSGQYQDSFKTH</sequence>
<accession>A0ABP8V4Q7</accession>
<reference evidence="3" key="1">
    <citation type="journal article" date="2019" name="Int. J. Syst. Evol. Microbiol.">
        <title>The Global Catalogue of Microorganisms (GCM) 10K type strain sequencing project: providing services to taxonomists for standard genome sequencing and annotation.</title>
        <authorList>
            <consortium name="The Broad Institute Genomics Platform"/>
            <consortium name="The Broad Institute Genome Sequencing Center for Infectious Disease"/>
            <person name="Wu L."/>
            <person name="Ma J."/>
        </authorList>
    </citation>
    <scope>NUCLEOTIDE SEQUENCE [LARGE SCALE GENOMIC DNA]</scope>
    <source>
        <strain evidence="3">JCM 17805</strain>
    </source>
</reference>
<dbReference type="RefSeq" id="WP_345197119.1">
    <property type="nucleotide sequence ID" value="NZ_BAABFL010000424.1"/>
</dbReference>
<protein>
    <submittedName>
        <fullName evidence="2">DM13 domain-containing protein</fullName>
    </submittedName>
</protein>
<dbReference type="Proteomes" id="UP001500604">
    <property type="component" value="Unassembled WGS sequence"/>
</dbReference>
<organism evidence="2 3">
    <name type="scientific">Kistimonas scapharcae</name>
    <dbReference type="NCBI Taxonomy" id="1036133"/>
    <lineage>
        <taxon>Bacteria</taxon>
        <taxon>Pseudomonadati</taxon>
        <taxon>Pseudomonadota</taxon>
        <taxon>Gammaproteobacteria</taxon>
        <taxon>Oceanospirillales</taxon>
        <taxon>Endozoicomonadaceae</taxon>
        <taxon>Kistimonas</taxon>
    </lineage>
</organism>
<evidence type="ECO:0000259" key="1">
    <source>
        <dbReference type="PROSITE" id="PS51549"/>
    </source>
</evidence>
<dbReference type="EMBL" id="BAABFL010000424">
    <property type="protein sequence ID" value="GAA4650862.1"/>
    <property type="molecule type" value="Genomic_DNA"/>
</dbReference>
<proteinExistence type="predicted"/>
<evidence type="ECO:0000313" key="3">
    <source>
        <dbReference type="Proteomes" id="UP001500604"/>
    </source>
</evidence>
<dbReference type="PROSITE" id="PS51549">
    <property type="entry name" value="DM13"/>
    <property type="match status" value="1"/>
</dbReference>
<keyword evidence="3" id="KW-1185">Reference proteome</keyword>
<dbReference type="InterPro" id="IPR019545">
    <property type="entry name" value="DM13_domain"/>
</dbReference>
<name>A0ABP8V4Q7_9GAMM</name>
<evidence type="ECO:0000313" key="2">
    <source>
        <dbReference type="EMBL" id="GAA4650862.1"/>
    </source>
</evidence>